<comment type="caution">
    <text evidence="1">The sequence shown here is derived from an EMBL/GenBank/DDBJ whole genome shotgun (WGS) entry which is preliminary data.</text>
</comment>
<evidence type="ECO:0000313" key="2">
    <source>
        <dbReference type="Proteomes" id="UP000031516"/>
    </source>
</evidence>
<dbReference type="Gene3D" id="3.40.50.300">
    <property type="entry name" value="P-loop containing nucleotide triphosphate hydrolases"/>
    <property type="match status" value="1"/>
</dbReference>
<dbReference type="OrthoDB" id="4055611at2759"/>
<dbReference type="GO" id="GO:0097196">
    <property type="term" value="C:Shu complex"/>
    <property type="evidence" value="ECO:0007669"/>
    <property type="project" value="InterPro"/>
</dbReference>
<dbReference type="AlphaFoldDB" id="A0A0A8L7N9"/>
<reference evidence="1 2" key="1">
    <citation type="submission" date="2014-03" db="EMBL/GenBank/DDBJ databases">
        <title>The genome of Kluyveromyces dobzhanskii.</title>
        <authorList>
            <person name="Nystedt B."/>
            <person name="Astrom S."/>
        </authorList>
    </citation>
    <scope>NUCLEOTIDE SEQUENCE [LARGE SCALE GENOMIC DNA]</scope>
    <source>
        <strain evidence="1 2">CBS 2104</strain>
    </source>
</reference>
<accession>A0A0A8L7N9</accession>
<name>A0A0A8L7N9_9SACH</name>
<proteinExistence type="predicted"/>
<dbReference type="Proteomes" id="UP000031516">
    <property type="component" value="Unassembled WGS sequence"/>
</dbReference>
<dbReference type="GO" id="GO:0005634">
    <property type="term" value="C:nucleus"/>
    <property type="evidence" value="ECO:0007669"/>
    <property type="project" value="InterPro"/>
</dbReference>
<sequence>MNVVSRCKVYSLDQFTRPYQYTCEVNGKKCSRIHIVQETLRGNEKTMAIVNKVQKHCEGNGLIFNVSSMPWVQESNQDGEDPILYPEFQQTNLSMLQFDSFIQFMSQLCTDPVTALSRCQPQNSETSTAKPLAWILIDNLSHLSMDPKFDPKLLSKSIRLIQQTFGSVVISASLPLSFHGGIESSFKHQSTKCASGDSLLSHFNESDIVL</sequence>
<keyword evidence="2" id="KW-1185">Reference proteome</keyword>
<dbReference type="EMBL" id="CCBQ010000037">
    <property type="protein sequence ID" value="CDO94152.1"/>
    <property type="molecule type" value="Genomic_DNA"/>
</dbReference>
<dbReference type="InterPro" id="IPR027417">
    <property type="entry name" value="P-loop_NTPase"/>
</dbReference>
<gene>
    <name evidence="1" type="ORF">KLDO_g2432</name>
</gene>
<evidence type="ECO:0000313" key="1">
    <source>
        <dbReference type="EMBL" id="CDO94152.1"/>
    </source>
</evidence>
<dbReference type="InterPro" id="IPR031779">
    <property type="entry name" value="Psy3"/>
</dbReference>
<dbReference type="GO" id="GO:0000725">
    <property type="term" value="P:recombinational repair"/>
    <property type="evidence" value="ECO:0007669"/>
    <property type="project" value="InterPro"/>
</dbReference>
<organism evidence="1 2">
    <name type="scientific">Kluyveromyces dobzhanskii CBS 2104</name>
    <dbReference type="NCBI Taxonomy" id="1427455"/>
    <lineage>
        <taxon>Eukaryota</taxon>
        <taxon>Fungi</taxon>
        <taxon>Dikarya</taxon>
        <taxon>Ascomycota</taxon>
        <taxon>Saccharomycotina</taxon>
        <taxon>Saccharomycetes</taxon>
        <taxon>Saccharomycetales</taxon>
        <taxon>Saccharomycetaceae</taxon>
        <taxon>Kluyveromyces</taxon>
    </lineage>
</organism>
<dbReference type="Pfam" id="PF16836">
    <property type="entry name" value="PSY3"/>
    <property type="match status" value="1"/>
</dbReference>
<protein>
    <submittedName>
        <fullName evidence="1">WGS project CCBQ000000000 data, contig 00106</fullName>
    </submittedName>
</protein>